<feature type="region of interest" description="Disordered" evidence="2">
    <location>
        <begin position="161"/>
        <end position="379"/>
    </location>
</feature>
<feature type="region of interest" description="Disordered" evidence="2">
    <location>
        <begin position="29"/>
        <end position="49"/>
    </location>
</feature>
<feature type="compositionally biased region" description="Basic and acidic residues" evidence="2">
    <location>
        <begin position="728"/>
        <end position="737"/>
    </location>
</feature>
<sequence length="737" mass="80726">MIMDSNPPMSSTPSILVYDFNHSTYDRRRLSASSRSAARNLPFRSLSTSPGPMAIPNAMEPVVPPPLPPPRYIEDLAIGHDSGWKWGNSVEEGEFGKPTLPPIKPSSSLVGGGHTRPELVRRTERVTLDKEIKRSNMMSTAKISPVLKNRTSFWTLGDSTFPSSSNPSLPSPCLQGEKPLSEKSVERSSNAYDQHLLSKIGKPSSPPRLPSSLGGLGQREFTTLPFHSKNRKGLSSLSIGDGSLSPRDPASRWTSGPQSAGISPGTRPGWADYVSYRSPSVDSPPHQPDFDHFRDRNLSPGTHHTNDDSTSMYSRSNRGSYDQNVFPDSDIDFPMDETTQHRQLSVDDRGSSQLGSMSPLSRQGMKRRASSPPRGAVSDELHALHTTTSNGDLEQRRTSGFPFSGCVSPGARYQPSHGSISSVSSTSLRTGSYASSTGLSVAASSLTSLSSFDRHSPGGISPTSELESSYEKAFVSLGVRKSLSGLTSSRTPHHRDQVEVKSAPPIRNMSLPNNLSVSKTAPPRINRLHICECCPKKPKKFETSEELLAHEMEKQYTCQFCNKRFKNKNEAERHQNSLHLRRHSWSCAALSGVEAAFHPSASPTCQSPTGPSHDTCGYCGDEFNNFPQPDWDRRIDHLISVHKFGECNQAKKFYRADHFRQHLKHSHAGASGKWTNILENACMKEESSTEGGLASIGEHGGRNPENQMGETGNMDIESGPTPGTRMSHTIDKIMEEP</sequence>
<feature type="compositionally biased region" description="Basic and acidic residues" evidence="2">
    <location>
        <begin position="338"/>
        <end position="350"/>
    </location>
</feature>
<dbReference type="AlphaFoldDB" id="A0A8H7Z6X8"/>
<evidence type="ECO:0000256" key="2">
    <source>
        <dbReference type="SAM" id="MobiDB-lite"/>
    </source>
</evidence>
<organism evidence="4 5">
    <name type="scientific">Ajellomyces capsulatus</name>
    <name type="common">Darling's disease fungus</name>
    <name type="synonym">Histoplasma capsulatum</name>
    <dbReference type="NCBI Taxonomy" id="5037"/>
    <lineage>
        <taxon>Eukaryota</taxon>
        <taxon>Fungi</taxon>
        <taxon>Dikarya</taxon>
        <taxon>Ascomycota</taxon>
        <taxon>Pezizomycotina</taxon>
        <taxon>Eurotiomycetes</taxon>
        <taxon>Eurotiomycetidae</taxon>
        <taxon>Onygenales</taxon>
        <taxon>Ajellomycetaceae</taxon>
        <taxon>Histoplasma</taxon>
    </lineage>
</organism>
<evidence type="ECO:0000313" key="4">
    <source>
        <dbReference type="EMBL" id="KAG5303906.1"/>
    </source>
</evidence>
<keyword evidence="1" id="KW-0862">Zinc</keyword>
<evidence type="ECO:0000313" key="5">
    <source>
        <dbReference type="Proteomes" id="UP000670092"/>
    </source>
</evidence>
<feature type="compositionally biased region" description="Basic and acidic residues" evidence="2">
    <location>
        <begin position="288"/>
        <end position="297"/>
    </location>
</feature>
<proteinExistence type="predicted"/>
<dbReference type="Gene3D" id="3.30.160.60">
    <property type="entry name" value="Classic Zinc Finger"/>
    <property type="match status" value="1"/>
</dbReference>
<reference evidence="4 5" key="1">
    <citation type="submission" date="2021-01" db="EMBL/GenBank/DDBJ databases">
        <title>Chromosome-level genome assembly of a human fungal pathogen reveals clustering of transcriptionally co-regulated genes.</title>
        <authorList>
            <person name="Voorhies M."/>
            <person name="Cohen S."/>
            <person name="Shea T.P."/>
            <person name="Petrus S."/>
            <person name="Munoz J.F."/>
            <person name="Poplawski S."/>
            <person name="Goldman W.E."/>
            <person name="Michael T."/>
            <person name="Cuomo C.A."/>
            <person name="Sil A."/>
            <person name="Beyhan S."/>
        </authorList>
    </citation>
    <scope>NUCLEOTIDE SEQUENCE [LARGE SCALE GENOMIC DNA]</scope>
    <source>
        <strain evidence="4 5">G184AR</strain>
    </source>
</reference>
<dbReference type="VEuPathDB" id="FungiDB:I7I52_02049"/>
<feature type="compositionally biased region" description="Low complexity" evidence="2">
    <location>
        <begin position="416"/>
        <end position="431"/>
    </location>
</feature>
<feature type="region of interest" description="Disordered" evidence="2">
    <location>
        <begin position="412"/>
        <end position="431"/>
    </location>
</feature>
<dbReference type="GO" id="GO:0008270">
    <property type="term" value="F:zinc ion binding"/>
    <property type="evidence" value="ECO:0007669"/>
    <property type="project" value="UniProtKB-KW"/>
</dbReference>
<dbReference type="Pfam" id="PF24537">
    <property type="entry name" value="zf-C2H2_fungi"/>
    <property type="match status" value="1"/>
</dbReference>
<evidence type="ECO:0000259" key="3">
    <source>
        <dbReference type="PROSITE" id="PS50157"/>
    </source>
</evidence>
<dbReference type="Proteomes" id="UP000670092">
    <property type="component" value="Unassembled WGS sequence"/>
</dbReference>
<accession>A0A8H7Z6X8</accession>
<gene>
    <name evidence="4" type="ORF">I7I52_02049</name>
</gene>
<dbReference type="EMBL" id="JAEVHI010000001">
    <property type="protein sequence ID" value="KAG5303906.1"/>
    <property type="molecule type" value="Genomic_DNA"/>
</dbReference>
<name>A0A8H7Z6X8_AJECA</name>
<evidence type="ECO:0000256" key="1">
    <source>
        <dbReference type="PROSITE-ProRule" id="PRU00042"/>
    </source>
</evidence>
<feature type="compositionally biased region" description="Polar residues" evidence="2">
    <location>
        <begin position="299"/>
        <end position="323"/>
    </location>
</feature>
<dbReference type="InterPro" id="IPR057026">
    <property type="entry name" value="Znf-C2H2_ascomycetes"/>
</dbReference>
<feature type="compositionally biased region" description="Polar residues" evidence="2">
    <location>
        <begin position="351"/>
        <end position="361"/>
    </location>
</feature>
<keyword evidence="1" id="KW-0479">Metal-binding</keyword>
<comment type="caution">
    <text evidence="4">The sequence shown here is derived from an EMBL/GenBank/DDBJ whole genome shotgun (WGS) entry which is preliminary data.</text>
</comment>
<dbReference type="PROSITE" id="PS50157">
    <property type="entry name" value="ZINC_FINGER_C2H2_2"/>
    <property type="match status" value="1"/>
</dbReference>
<feature type="compositionally biased region" description="Low complexity" evidence="2">
    <location>
        <begin position="233"/>
        <end position="245"/>
    </location>
</feature>
<feature type="compositionally biased region" description="Polar residues" evidence="2">
    <location>
        <begin position="252"/>
        <end position="261"/>
    </location>
</feature>
<feature type="region of interest" description="Disordered" evidence="2">
    <location>
        <begin position="714"/>
        <end position="737"/>
    </location>
</feature>
<keyword evidence="1" id="KW-0863">Zinc-finger</keyword>
<dbReference type="InterPro" id="IPR013087">
    <property type="entry name" value="Znf_C2H2_type"/>
</dbReference>
<dbReference type="SMART" id="SM00355">
    <property type="entry name" value="ZnF_C2H2"/>
    <property type="match status" value="2"/>
</dbReference>
<dbReference type="PROSITE" id="PS00028">
    <property type="entry name" value="ZINC_FINGER_C2H2_1"/>
    <property type="match status" value="1"/>
</dbReference>
<protein>
    <submittedName>
        <fullName evidence="4">C2H2 finger domain-containing protein</fullName>
    </submittedName>
</protein>
<dbReference type="OrthoDB" id="3524154at2759"/>
<feature type="domain" description="C2H2-type" evidence="3">
    <location>
        <begin position="556"/>
        <end position="584"/>
    </location>
</feature>
<feature type="compositionally biased region" description="Low complexity" evidence="2">
    <location>
        <begin position="161"/>
        <end position="172"/>
    </location>
</feature>
<feature type="region of interest" description="Disordered" evidence="2">
    <location>
        <begin position="690"/>
        <end position="709"/>
    </location>
</feature>